<dbReference type="AlphaFoldDB" id="A0A8W8J9A2"/>
<evidence type="ECO:0000313" key="9">
    <source>
        <dbReference type="Proteomes" id="UP000005408"/>
    </source>
</evidence>
<dbReference type="GO" id="GO:0005737">
    <property type="term" value="C:cytoplasm"/>
    <property type="evidence" value="ECO:0007669"/>
    <property type="project" value="TreeGrafter"/>
</dbReference>
<dbReference type="Pfam" id="PF13920">
    <property type="entry name" value="zf-C3HC4_3"/>
    <property type="match status" value="1"/>
</dbReference>
<dbReference type="PANTHER" id="PTHR10044">
    <property type="entry name" value="INHIBITOR OF APOPTOSIS"/>
    <property type="match status" value="1"/>
</dbReference>
<dbReference type="FunFam" id="1.10.1170.10:FF:000002">
    <property type="entry name" value="Baculoviral IAP repeat containing 7"/>
    <property type="match status" value="1"/>
</dbReference>
<dbReference type="SMART" id="SM00184">
    <property type="entry name" value="RING"/>
    <property type="match status" value="1"/>
</dbReference>
<sequence length="513" mass="57107">MRFEHHRLSTFANYNNAEAPSLLLMAKFGWYATGYGNETKTFCCSVVNAVWSKDDNPFEIHKHFQPNCSFIFGCDLGQVSIQDDRSKPSSISNSNSSSAVLGRPCNGASTLSNSINLSGTENNDEIALQSEETNLNPSASGIEHKAKVEQFTSLTRNFKDKHGMSKDVEARFVGDRSDHEDVEHTRWLTSDSRLASSFNADCPSTSVEPAARIKSTDNLSDAERVNVTDIENRPRPATWNKQERESETIHDKPHSDVVYQEPVLPPLVPENPQHVEYTTVGIRASSFSGFPIGSGKTPKEFAIGGFYYRGFGDRTTCFQCGISLQNWSPDDDVFVEHARHNPLCQFIRQLKGDDFVKLVLIATGNHEVNTLQSSGNQEENIVKQLVKMGFETDLIISTIKRIRLTNGQLSLQNVLDSVIETTNASTSTTSSEYMKTKPLNAKSNSNCSGFENNLSTDLKPEDDRFMCKICMDVRVGIVFTPCGHIASCPTCAMSLRKCPICRRAIQERIRTEV</sequence>
<evidence type="ECO:0000313" key="8">
    <source>
        <dbReference type="EnsemblMetazoa" id="G17932.1:cds"/>
    </source>
</evidence>
<evidence type="ECO:0000256" key="6">
    <source>
        <dbReference type="SAM" id="MobiDB-lite"/>
    </source>
</evidence>
<organism evidence="8 9">
    <name type="scientific">Magallana gigas</name>
    <name type="common">Pacific oyster</name>
    <name type="synonym">Crassostrea gigas</name>
    <dbReference type="NCBI Taxonomy" id="29159"/>
    <lineage>
        <taxon>Eukaryota</taxon>
        <taxon>Metazoa</taxon>
        <taxon>Spiralia</taxon>
        <taxon>Lophotrochozoa</taxon>
        <taxon>Mollusca</taxon>
        <taxon>Bivalvia</taxon>
        <taxon>Autobranchia</taxon>
        <taxon>Pteriomorphia</taxon>
        <taxon>Ostreida</taxon>
        <taxon>Ostreoidea</taxon>
        <taxon>Ostreidae</taxon>
        <taxon>Magallana</taxon>
    </lineage>
</organism>
<name>A0A8W8J9A2_MAGGI</name>
<keyword evidence="4" id="KW-0862">Zinc</keyword>
<evidence type="ECO:0000256" key="5">
    <source>
        <dbReference type="PROSITE-ProRule" id="PRU00175"/>
    </source>
</evidence>
<proteinExistence type="inferred from homology"/>
<keyword evidence="2" id="KW-0479">Metal-binding</keyword>
<feature type="region of interest" description="Disordered" evidence="6">
    <location>
        <begin position="228"/>
        <end position="253"/>
    </location>
</feature>
<dbReference type="InterPro" id="IPR050784">
    <property type="entry name" value="IAP"/>
</dbReference>
<dbReference type="Gene3D" id="1.10.1170.10">
    <property type="entry name" value="Inhibitor Of Apoptosis Protein (2mihbC-IAP-1), Chain A"/>
    <property type="match status" value="2"/>
</dbReference>
<feature type="domain" description="RING-type" evidence="7">
    <location>
        <begin position="467"/>
        <end position="502"/>
    </location>
</feature>
<evidence type="ECO:0000256" key="4">
    <source>
        <dbReference type="ARBA" id="ARBA00022833"/>
    </source>
</evidence>
<dbReference type="Proteomes" id="UP000005408">
    <property type="component" value="Unassembled WGS sequence"/>
</dbReference>
<dbReference type="SMART" id="SM00238">
    <property type="entry name" value="BIR"/>
    <property type="match status" value="2"/>
</dbReference>
<evidence type="ECO:0000259" key="7">
    <source>
        <dbReference type="PROSITE" id="PS50089"/>
    </source>
</evidence>
<dbReference type="CDD" id="cd00022">
    <property type="entry name" value="BIR"/>
    <property type="match status" value="2"/>
</dbReference>
<dbReference type="SUPFAM" id="SSF57924">
    <property type="entry name" value="Inhibitor of apoptosis (IAP) repeat"/>
    <property type="match status" value="2"/>
</dbReference>
<dbReference type="Pfam" id="PF00653">
    <property type="entry name" value="BIR"/>
    <property type="match status" value="2"/>
</dbReference>
<dbReference type="InterPro" id="IPR013083">
    <property type="entry name" value="Znf_RING/FYVE/PHD"/>
</dbReference>
<dbReference type="GO" id="GO:0005634">
    <property type="term" value="C:nucleus"/>
    <property type="evidence" value="ECO:0007669"/>
    <property type="project" value="TreeGrafter"/>
</dbReference>
<accession>A0A8W8J9A2</accession>
<dbReference type="PROSITE" id="PS50143">
    <property type="entry name" value="BIR_REPEAT_2"/>
    <property type="match status" value="2"/>
</dbReference>
<evidence type="ECO:0000256" key="2">
    <source>
        <dbReference type="ARBA" id="ARBA00022723"/>
    </source>
</evidence>
<dbReference type="PROSITE" id="PS50089">
    <property type="entry name" value="ZF_RING_2"/>
    <property type="match status" value="1"/>
</dbReference>
<feature type="compositionally biased region" description="Basic and acidic residues" evidence="6">
    <location>
        <begin position="241"/>
        <end position="253"/>
    </location>
</feature>
<keyword evidence="3 5" id="KW-0863">Zinc-finger</keyword>
<dbReference type="GO" id="GO:0008270">
    <property type="term" value="F:zinc ion binding"/>
    <property type="evidence" value="ECO:0007669"/>
    <property type="project" value="UniProtKB-KW"/>
</dbReference>
<keyword evidence="9" id="KW-1185">Reference proteome</keyword>
<dbReference type="Gene3D" id="3.30.40.10">
    <property type="entry name" value="Zinc/RING finger domain, C3HC4 (zinc finger)"/>
    <property type="match status" value="1"/>
</dbReference>
<evidence type="ECO:0000256" key="1">
    <source>
        <dbReference type="ARBA" id="ARBA00006672"/>
    </source>
</evidence>
<dbReference type="PANTHER" id="PTHR10044:SF139">
    <property type="entry name" value="DEATH-ASSOCIATED INHIBITOR OF APOPTOSIS 2"/>
    <property type="match status" value="1"/>
</dbReference>
<dbReference type="InterPro" id="IPR001370">
    <property type="entry name" value="BIR_rpt"/>
</dbReference>
<dbReference type="EnsemblMetazoa" id="G17932.1">
    <property type="protein sequence ID" value="G17932.1:cds"/>
    <property type="gene ID" value="G17932"/>
</dbReference>
<reference evidence="8" key="1">
    <citation type="submission" date="2022-08" db="UniProtKB">
        <authorList>
            <consortium name="EnsemblMetazoa"/>
        </authorList>
    </citation>
    <scope>IDENTIFICATION</scope>
    <source>
        <strain evidence="8">05x7-T-G4-1.051#20</strain>
    </source>
</reference>
<protein>
    <recommendedName>
        <fullName evidence="7">RING-type domain-containing protein</fullName>
    </recommendedName>
</protein>
<evidence type="ECO:0000256" key="3">
    <source>
        <dbReference type="ARBA" id="ARBA00022771"/>
    </source>
</evidence>
<dbReference type="InterPro" id="IPR001841">
    <property type="entry name" value="Znf_RING"/>
</dbReference>
<comment type="similarity">
    <text evidence="1">Belongs to the IAP family.</text>
</comment>